<dbReference type="Pfam" id="PF12257">
    <property type="entry name" value="IML1"/>
    <property type="match status" value="1"/>
</dbReference>
<dbReference type="PANTHER" id="PTHR13179:SF8">
    <property type="entry name" value="GATOR COMPLEX PROTEIN DEPDC5"/>
    <property type="match status" value="1"/>
</dbReference>
<dbReference type="GO" id="GO:0035556">
    <property type="term" value="P:intracellular signal transduction"/>
    <property type="evidence" value="ECO:0007669"/>
    <property type="project" value="InterPro"/>
</dbReference>
<dbReference type="GO" id="GO:0005096">
    <property type="term" value="F:GTPase activator activity"/>
    <property type="evidence" value="ECO:0007669"/>
    <property type="project" value="InterPro"/>
</dbReference>
<proteinExistence type="inferred from homology"/>
<feature type="region of interest" description="Disordered" evidence="5">
    <location>
        <begin position="524"/>
        <end position="624"/>
    </location>
</feature>
<dbReference type="Gene3D" id="1.10.10.10">
    <property type="entry name" value="Winged helix-like DNA-binding domain superfamily/Winged helix DNA-binding domain"/>
    <property type="match status" value="1"/>
</dbReference>
<comment type="caution">
    <text evidence="7">The sequence shown here is derived from an EMBL/GenBank/DDBJ whole genome shotgun (WGS) entry which is preliminary data.</text>
</comment>
<evidence type="ECO:0000256" key="2">
    <source>
        <dbReference type="ARBA" id="ARBA00005643"/>
    </source>
</evidence>
<evidence type="ECO:0000313" key="7">
    <source>
        <dbReference type="EMBL" id="KAL1583433.1"/>
    </source>
</evidence>
<comment type="subcellular location">
    <subcellularLocation>
        <location evidence="1">Vacuole membrane</location>
        <topology evidence="1">Peripheral membrane protein</topology>
    </subcellularLocation>
</comment>
<accession>A0AB34KE47</accession>
<evidence type="ECO:0000313" key="8">
    <source>
        <dbReference type="Proteomes" id="UP000803884"/>
    </source>
</evidence>
<evidence type="ECO:0000256" key="1">
    <source>
        <dbReference type="ARBA" id="ARBA00004148"/>
    </source>
</evidence>
<dbReference type="CDD" id="cd04449">
    <property type="entry name" value="DEP_DEPDC5-like"/>
    <property type="match status" value="1"/>
</dbReference>
<dbReference type="GO" id="GO:1904262">
    <property type="term" value="P:negative regulation of TORC1 signaling"/>
    <property type="evidence" value="ECO:0007669"/>
    <property type="project" value="TreeGrafter"/>
</dbReference>
<dbReference type="SMART" id="SM00049">
    <property type="entry name" value="DEP"/>
    <property type="match status" value="1"/>
</dbReference>
<dbReference type="Proteomes" id="UP000803884">
    <property type="component" value="Unassembled WGS sequence"/>
</dbReference>
<dbReference type="InterPro" id="IPR027244">
    <property type="entry name" value="IML1"/>
</dbReference>
<dbReference type="GO" id="GO:0005774">
    <property type="term" value="C:vacuolar membrane"/>
    <property type="evidence" value="ECO:0007669"/>
    <property type="project" value="UniProtKB-SubCell"/>
</dbReference>
<comment type="similarity">
    <text evidence="2">Belongs to the IML1 family.</text>
</comment>
<evidence type="ECO:0000256" key="4">
    <source>
        <dbReference type="ARBA" id="ARBA00021881"/>
    </source>
</evidence>
<evidence type="ECO:0000256" key="3">
    <source>
        <dbReference type="ARBA" id="ARBA00018529"/>
    </source>
</evidence>
<dbReference type="InterPro" id="IPR045838">
    <property type="entry name" value="DEPDC5_CTD"/>
</dbReference>
<dbReference type="PROSITE" id="PS50186">
    <property type="entry name" value="DEP"/>
    <property type="match status" value="1"/>
</dbReference>
<dbReference type="Pfam" id="PF19418">
    <property type="entry name" value="DEPDC5_CTD"/>
    <property type="match status" value="1"/>
</dbReference>
<dbReference type="GeneID" id="96009041"/>
<protein>
    <recommendedName>
        <fullName evidence="3">Vacuolar membrane-associated protein IML1</fullName>
    </recommendedName>
    <alternativeName>
        <fullName evidence="4">Vacuolar membrane-associated protein iml1</fullName>
    </alternativeName>
</protein>
<dbReference type="InterPro" id="IPR048255">
    <property type="entry name" value="IML1_N"/>
</dbReference>
<dbReference type="InterPro" id="IPR036390">
    <property type="entry name" value="WH_DNA-bd_sf"/>
</dbReference>
<dbReference type="GO" id="GO:0010508">
    <property type="term" value="P:positive regulation of autophagy"/>
    <property type="evidence" value="ECO:0007669"/>
    <property type="project" value="TreeGrafter"/>
</dbReference>
<dbReference type="SUPFAM" id="SSF46785">
    <property type="entry name" value="Winged helix' DNA-binding domain"/>
    <property type="match status" value="1"/>
</dbReference>
<feature type="domain" description="DEP" evidence="6">
    <location>
        <begin position="984"/>
        <end position="1059"/>
    </location>
</feature>
<dbReference type="PANTHER" id="PTHR13179">
    <property type="entry name" value="DEP DOMAIN CONTAINING PROTEIN 5"/>
    <property type="match status" value="1"/>
</dbReference>
<keyword evidence="8" id="KW-1185">Reference proteome</keyword>
<dbReference type="Pfam" id="PF00610">
    <property type="entry name" value="DEP"/>
    <property type="match status" value="1"/>
</dbReference>
<dbReference type="RefSeq" id="XP_069226540.1">
    <property type="nucleotide sequence ID" value="XM_069376203.1"/>
</dbReference>
<name>A0AB34KE47_9PEZI</name>
<sequence>MAAGKTDRPCTVVLHDDRVSQEDVLCGTEILPEGKVGILNAKNAMPIHVLSKQRAVASREISLHVTLGERFLFENRMSATLTVLDDDQEATANHVEFFFRDICLSRADMWQMTRSMDRGVIYRNQEIKFMGSNTAIARTIYIDGKEADSALVRQPTTKPIFRSGSARFTILIQVSREMLELWSEGHLMYENLIEGYLTELFSRWETLKMRHHFSLILFGRSIGDASQPSTKYGQDDFFHVVCEDIPGSDWRMTLQTLRYVFNSSRLPRQVTLARRGNLLEAIYTAALDVVNDNMDPHLSNTGISIVAITAGTGYFDSDHSLLKQTTNLLLGNSIGVDIVALSPKPLHPVPLFKYKIGQQIEYALPHWADVSYWGNKSSDSRWLLPEAEEILNVGIAPLKLETERLPFPSSTSLMSKFDDMTFCSGDTTTNSEQVDLKQDIAPSNLKTLRANANPSRASLPDRTLSEDAAKSVTSKASGTFPRLKREGSAHLLLQSSRKISLGPRGLAPITGTASTTISTEYASHGKDIHPTSFTPNEASSGLAKQIRQSLARKNSQQSLTSQPGSEQPRNTKPVEIQNGSMSAIDETGKSGDESGADPPREELSPSKASPELLSKTPRPFASQSTLPGLEAKELAQQALTPWLTLVNPCNPKRDNMRIASQYRKWHHVFPKTIDSGSFKWDSMGAPASLPISTDFAPTSRELDKHYDHKLRRLILSGLTDSPDESTGLMHRLISLRLARGFQLVTKSTKIGTEDLMSLKGPILMSVGTLYHEIEIVSSLELQVIEFHPNTHDELVPSTADGMKQEYNPRLGGLRAVVDTQTDLQDLDWAVLDQALVNDTTSLPVSGASQMRFVLLPADPATRADAGSGTIRSRDLSDEEKRIDGIQKLTQLWQRHRLVTLEDKSHQASLAKPKTLKTVSDRDPNPLAIEYQTRDTSAVLNTQDTSLTGHLADTEATTPLFAESEMYHSSNFDIMKLVRQMQEAPPLGVEVRDRRWFTRMHLKCFRGDEMTNWLLGVFKDLHTREEAVEMGNELMNRGIFTHVRHKHEFRDGNYFYQIAGNYRTTEYPDTAGFFTKSLGISVPPTPISESRYSPLSRPLVPDSDSSSKGTPLVAPTEKKQIALSQMLQYNVDPSYKSTRPEIINLHFDRIHNPENCYHVYLDWLATTPRLIREALNRWTSLAETHGLKLVQVPIAEASKQYLTHPFDKPQHVQLAIRPPDRAPATPYLSALSPISRSFEDPAHYHKALLRKAGFVLDLESASSFSSKLDITYSWGRPDYEMTQFIHKSGLVLAQISEDPKYDFLILPNRLGVLRSSSAGKQSGSVFADDVVKTFKLFCKDEKGLKSIYDEARKPKAPAPSPFTSAALAANSDVDVPPMSLPPHVLHRVQS</sequence>
<feature type="compositionally biased region" description="Polar residues" evidence="5">
    <location>
        <begin position="546"/>
        <end position="570"/>
    </location>
</feature>
<dbReference type="InterPro" id="IPR000591">
    <property type="entry name" value="DEP_dom"/>
</dbReference>
<feature type="region of interest" description="Disordered" evidence="5">
    <location>
        <begin position="453"/>
        <end position="483"/>
    </location>
</feature>
<feature type="region of interest" description="Disordered" evidence="5">
    <location>
        <begin position="1088"/>
        <end position="1114"/>
    </location>
</feature>
<organism evidence="7 8">
    <name type="scientific">Cladosporium halotolerans</name>
    <dbReference type="NCBI Taxonomy" id="1052096"/>
    <lineage>
        <taxon>Eukaryota</taxon>
        <taxon>Fungi</taxon>
        <taxon>Dikarya</taxon>
        <taxon>Ascomycota</taxon>
        <taxon>Pezizomycotina</taxon>
        <taxon>Dothideomycetes</taxon>
        <taxon>Dothideomycetidae</taxon>
        <taxon>Cladosporiales</taxon>
        <taxon>Cladosporiaceae</taxon>
        <taxon>Cladosporium</taxon>
    </lineage>
</organism>
<dbReference type="InterPro" id="IPR036388">
    <property type="entry name" value="WH-like_DNA-bd_sf"/>
</dbReference>
<dbReference type="GO" id="GO:1990130">
    <property type="term" value="C:GATOR1 complex"/>
    <property type="evidence" value="ECO:0007669"/>
    <property type="project" value="TreeGrafter"/>
</dbReference>
<dbReference type="EMBL" id="JAAQHG020000035">
    <property type="protein sequence ID" value="KAL1583433.1"/>
    <property type="molecule type" value="Genomic_DNA"/>
</dbReference>
<gene>
    <name evidence="7" type="ORF">WHR41_07599</name>
</gene>
<reference evidence="7 8" key="1">
    <citation type="journal article" date="2020" name="Microbiol. Resour. Announc.">
        <title>Draft Genome Sequence of a Cladosporium Species Isolated from the Mesophotic Ascidian Didemnum maculosum.</title>
        <authorList>
            <person name="Gioti A."/>
            <person name="Siaperas R."/>
            <person name="Nikolaivits E."/>
            <person name="Le Goff G."/>
            <person name="Ouazzani J."/>
            <person name="Kotoulas G."/>
            <person name="Topakas E."/>
        </authorList>
    </citation>
    <scope>NUCLEOTIDE SEQUENCE [LARGE SCALE GENOMIC DNA]</scope>
    <source>
        <strain evidence="7 8">TM138-S3</strain>
    </source>
</reference>
<evidence type="ECO:0000259" key="6">
    <source>
        <dbReference type="PROSITE" id="PS50186"/>
    </source>
</evidence>
<feature type="compositionally biased region" description="Basic and acidic residues" evidence="5">
    <location>
        <begin position="586"/>
        <end position="604"/>
    </location>
</feature>
<evidence type="ECO:0000256" key="5">
    <source>
        <dbReference type="SAM" id="MobiDB-lite"/>
    </source>
</evidence>